<reference evidence="2" key="2">
    <citation type="submission" date="2020-02" db="EMBL/GenBank/DDBJ databases">
        <authorList>
            <person name="Matsumoto Y."/>
            <person name="Motooka D."/>
            <person name="Nakamura S."/>
        </authorList>
    </citation>
    <scope>NUCLEOTIDE SEQUENCE</scope>
    <source>
        <strain evidence="2">JCM 15653</strain>
    </source>
</reference>
<dbReference type="RefSeq" id="WP_077739430.1">
    <property type="nucleotide sequence ID" value="NZ_AP022579.1"/>
</dbReference>
<keyword evidence="3" id="KW-0969">Cilium</keyword>
<dbReference type="Proteomes" id="UP000466683">
    <property type="component" value="Chromosome"/>
</dbReference>
<dbReference type="EMBL" id="AP022579">
    <property type="protein sequence ID" value="BBX92717.1"/>
    <property type="molecule type" value="Genomic_DNA"/>
</dbReference>
<keyword evidence="4" id="KW-1185">Reference proteome</keyword>
<keyword evidence="3" id="KW-0282">Flagellum</keyword>
<reference evidence="3 5" key="3">
    <citation type="journal article" date="2022" name="BMC Genomics">
        <title>Comparative genome analysis of mycobacteria focusing on tRNA and non-coding RNA.</title>
        <authorList>
            <person name="Behra P.R.K."/>
            <person name="Pettersson B.M.F."/>
            <person name="Ramesh M."/>
            <person name="Das S."/>
            <person name="Dasgupta S."/>
            <person name="Kirsebom L.A."/>
        </authorList>
    </citation>
    <scope>NUCLEOTIDE SEQUENCE [LARGE SCALE GENOMIC DNA]</scope>
    <source>
        <strain evidence="3 5">DSM 44677</strain>
    </source>
</reference>
<sequence length="106" mass="11103">MTAIETVIRSATSVARDAAEGRLDPTALDTAVAEQCRELFGVVAGPSDPLWPLHVDIARQVLALGALTADELGEWQAVIRRREPVTEGSEAVEPADGTGTGPALVE</sequence>
<reference evidence="2 4" key="1">
    <citation type="journal article" date="2019" name="Emerg. Microbes Infect.">
        <title>Comprehensive subspecies identification of 175 nontuberculous mycobacteria species based on 7547 genomic profiles.</title>
        <authorList>
            <person name="Matsumoto Y."/>
            <person name="Kinjo T."/>
            <person name="Motooka D."/>
            <person name="Nabeya D."/>
            <person name="Jung N."/>
            <person name="Uechi K."/>
            <person name="Horii T."/>
            <person name="Iida T."/>
            <person name="Fujita J."/>
            <person name="Nakamura S."/>
        </authorList>
    </citation>
    <scope>NUCLEOTIDE SEQUENCE [LARGE SCALE GENOMIC DNA]</scope>
    <source>
        <strain evidence="2 4">JCM 15653</strain>
    </source>
</reference>
<feature type="region of interest" description="Disordered" evidence="1">
    <location>
        <begin position="83"/>
        <end position="106"/>
    </location>
</feature>
<dbReference type="Proteomes" id="UP001162885">
    <property type="component" value="Chromosome"/>
</dbReference>
<dbReference type="EMBL" id="CP060016">
    <property type="protein sequence ID" value="UNC02676.1"/>
    <property type="molecule type" value="Genomic_DNA"/>
</dbReference>
<evidence type="ECO:0000313" key="3">
    <source>
        <dbReference type="EMBL" id="UNC02676.1"/>
    </source>
</evidence>
<evidence type="ECO:0000313" key="4">
    <source>
        <dbReference type="Proteomes" id="UP000466683"/>
    </source>
</evidence>
<evidence type="ECO:0000256" key="1">
    <source>
        <dbReference type="SAM" id="MobiDB-lite"/>
    </source>
</evidence>
<organism evidence="3 5">
    <name type="scientific">Mycolicibacterium boenickei</name>
    <dbReference type="NCBI Taxonomy" id="146017"/>
    <lineage>
        <taxon>Bacteria</taxon>
        <taxon>Bacillati</taxon>
        <taxon>Actinomycetota</taxon>
        <taxon>Actinomycetes</taxon>
        <taxon>Mycobacteriales</taxon>
        <taxon>Mycobacteriaceae</taxon>
        <taxon>Mycolicibacterium</taxon>
    </lineage>
</organism>
<dbReference type="AlphaFoldDB" id="A0AAX3A4Z0"/>
<proteinExistence type="predicted"/>
<accession>A0AAX3A4Z0</accession>
<evidence type="ECO:0000313" key="2">
    <source>
        <dbReference type="EMBL" id="BBX92717.1"/>
    </source>
</evidence>
<name>A0AAX3A4Z0_9MYCO</name>
<evidence type="ECO:0000313" key="5">
    <source>
        <dbReference type="Proteomes" id="UP001162885"/>
    </source>
</evidence>
<protein>
    <submittedName>
        <fullName evidence="3">Flagellar hook-length control protein</fullName>
    </submittedName>
</protein>
<keyword evidence="3" id="KW-0966">Cell projection</keyword>
<gene>
    <name evidence="3" type="ORF">H5U98_15675</name>
    <name evidence="2" type="ORF">MBOE_43660</name>
</gene>